<keyword evidence="2" id="KW-1003">Cell membrane</keyword>
<feature type="domain" description="ComEC/Rec2-related protein" evidence="7">
    <location>
        <begin position="169"/>
        <end position="390"/>
    </location>
</feature>
<reference evidence="8 9" key="1">
    <citation type="submission" date="2021-03" db="EMBL/GenBank/DDBJ databases">
        <title>Thermosipho ferrireducens sp.nov., an anaerobic thermophilic iron-reducing bacterium isolated from a deep-sea hydrothermal sulfide deposits.</title>
        <authorList>
            <person name="Zeng X."/>
            <person name="Chen Y."/>
            <person name="Shao Z."/>
        </authorList>
    </citation>
    <scope>NUCLEOTIDE SEQUENCE [LARGE SCALE GENOMIC DNA]</scope>
    <source>
        <strain evidence="8 9">JL129W03</strain>
    </source>
</reference>
<sequence length="413" mass="46878">MLVIYFLISILGALSSALFIMPKIFLIVPLFLYRHPKIALALTFYLVVNIVSGPQITDGQYEFVGRVVQAKGNLSVVYGKVYLRKWQKLRKAVGIYKKIPLGWIVYYNGKFLKGNGYPKIILDKEKILTSPYPVSLFSKIYERAEKFRNYSSTINPVYPGLYGGKIASEIFSESGLYHYFSISGAHVSIMYSFSLFFVSSILYHKRLKKLLALILPTFFVIGTGLNLPSIRALIFLYFAIFIEILEFKFDVLEILSFVGIVLIFFEPDIVYSLSFYMTFFATFGVLSVQNKYLSPLGGFLGSAPYLALFSNVNPFSILGTLIVMIPVQITLYVLTFAFIFYQLGLNAMSLLILKAGEPFVIFLEGVSYILSKFPKIPGNIFTYFLLSGFFLLFLAHFGQIPYIFKSKFSKTNP</sequence>
<evidence type="ECO:0000256" key="2">
    <source>
        <dbReference type="ARBA" id="ARBA00022475"/>
    </source>
</evidence>
<dbReference type="PANTHER" id="PTHR30619:SF1">
    <property type="entry name" value="RECOMBINATION PROTEIN 2"/>
    <property type="match status" value="1"/>
</dbReference>
<evidence type="ECO:0000256" key="5">
    <source>
        <dbReference type="ARBA" id="ARBA00023136"/>
    </source>
</evidence>
<evidence type="ECO:0000256" key="4">
    <source>
        <dbReference type="ARBA" id="ARBA00022989"/>
    </source>
</evidence>
<comment type="subcellular location">
    <subcellularLocation>
        <location evidence="1">Cell membrane</location>
        <topology evidence="1">Multi-pass membrane protein</topology>
    </subcellularLocation>
</comment>
<evidence type="ECO:0000256" key="6">
    <source>
        <dbReference type="SAM" id="Phobius"/>
    </source>
</evidence>
<evidence type="ECO:0000259" key="7">
    <source>
        <dbReference type="Pfam" id="PF03772"/>
    </source>
</evidence>
<feature type="transmembrane region" description="Helical" evidence="6">
    <location>
        <begin position="254"/>
        <end position="280"/>
    </location>
</feature>
<gene>
    <name evidence="8" type="ORF">JYK00_06640</name>
</gene>
<feature type="transmembrane region" description="Helical" evidence="6">
    <location>
        <begin position="38"/>
        <end position="56"/>
    </location>
</feature>
<keyword evidence="4 6" id="KW-1133">Transmembrane helix</keyword>
<organism evidence="8 9">
    <name type="scientific">Thermosipho ferrireducens</name>
    <dbReference type="NCBI Taxonomy" id="2571116"/>
    <lineage>
        <taxon>Bacteria</taxon>
        <taxon>Thermotogati</taxon>
        <taxon>Thermotogota</taxon>
        <taxon>Thermotogae</taxon>
        <taxon>Thermotogales</taxon>
        <taxon>Fervidobacteriaceae</taxon>
        <taxon>Thermosipho</taxon>
    </lineage>
</organism>
<keyword evidence="3 6" id="KW-0812">Transmembrane</keyword>
<feature type="transmembrane region" description="Helical" evidence="6">
    <location>
        <begin position="176"/>
        <end position="198"/>
    </location>
</feature>
<dbReference type="InterPro" id="IPR004477">
    <property type="entry name" value="ComEC_N"/>
</dbReference>
<dbReference type="EMBL" id="CP071446">
    <property type="protein sequence ID" value="QTA37412.1"/>
    <property type="molecule type" value="Genomic_DNA"/>
</dbReference>
<evidence type="ECO:0000256" key="1">
    <source>
        <dbReference type="ARBA" id="ARBA00004651"/>
    </source>
</evidence>
<feature type="transmembrane region" description="Helical" evidence="6">
    <location>
        <begin position="315"/>
        <end position="339"/>
    </location>
</feature>
<evidence type="ECO:0000256" key="3">
    <source>
        <dbReference type="ARBA" id="ARBA00022692"/>
    </source>
</evidence>
<evidence type="ECO:0000313" key="8">
    <source>
        <dbReference type="EMBL" id="QTA37412.1"/>
    </source>
</evidence>
<dbReference type="Proteomes" id="UP000671862">
    <property type="component" value="Chromosome"/>
</dbReference>
<feature type="transmembrane region" description="Helical" evidence="6">
    <location>
        <begin position="351"/>
        <end position="371"/>
    </location>
</feature>
<feature type="transmembrane region" description="Helical" evidence="6">
    <location>
        <begin position="6"/>
        <end position="31"/>
    </location>
</feature>
<evidence type="ECO:0000313" key="9">
    <source>
        <dbReference type="Proteomes" id="UP000671862"/>
    </source>
</evidence>
<dbReference type="RefSeq" id="WP_207566137.1">
    <property type="nucleotide sequence ID" value="NZ_CP071446.1"/>
</dbReference>
<dbReference type="InterPro" id="IPR052159">
    <property type="entry name" value="Competence_DNA_uptake"/>
</dbReference>
<dbReference type="Pfam" id="PF03772">
    <property type="entry name" value="Competence"/>
    <property type="match status" value="1"/>
</dbReference>
<dbReference type="PANTHER" id="PTHR30619">
    <property type="entry name" value="DNA INTERNALIZATION/COMPETENCE PROTEIN COMEC/REC2"/>
    <property type="match status" value="1"/>
</dbReference>
<protein>
    <submittedName>
        <fullName evidence="8">ComEC/Rec2 family competence protein</fullName>
    </submittedName>
</protein>
<feature type="transmembrane region" description="Helical" evidence="6">
    <location>
        <begin position="383"/>
        <end position="404"/>
    </location>
</feature>
<feature type="transmembrane region" description="Helical" evidence="6">
    <location>
        <begin position="292"/>
        <end position="309"/>
    </location>
</feature>
<feature type="transmembrane region" description="Helical" evidence="6">
    <location>
        <begin position="210"/>
        <end position="242"/>
    </location>
</feature>
<dbReference type="NCBIfam" id="TIGR00360">
    <property type="entry name" value="ComEC_N-term"/>
    <property type="match status" value="1"/>
</dbReference>
<keyword evidence="5 6" id="KW-0472">Membrane</keyword>
<accession>A0ABX7S725</accession>
<keyword evidence="9" id="KW-1185">Reference proteome</keyword>
<name>A0ABX7S725_9BACT</name>
<proteinExistence type="predicted"/>